<dbReference type="InterPro" id="IPR032490">
    <property type="entry name" value="DUF5047"/>
</dbReference>
<proteinExistence type="predicted"/>
<protein>
    <recommendedName>
        <fullName evidence="2">DUF5047 domain-containing protein</fullName>
    </recommendedName>
</protein>
<feature type="domain" description="DUF5047" evidence="2">
    <location>
        <begin position="41"/>
        <end position="169"/>
    </location>
</feature>
<comment type="caution">
    <text evidence="3">The sequence shown here is derived from an EMBL/GenBank/DDBJ whole genome shotgun (WGS) entry which is preliminary data.</text>
</comment>
<keyword evidence="4" id="KW-1185">Reference proteome</keyword>
<dbReference type="RefSeq" id="WP_284294561.1">
    <property type="nucleotide sequence ID" value="NZ_BSUK01000001.1"/>
</dbReference>
<organism evidence="3 4">
    <name type="scientific">Luteimicrobium album</name>
    <dbReference type="NCBI Taxonomy" id="1054550"/>
    <lineage>
        <taxon>Bacteria</taxon>
        <taxon>Bacillati</taxon>
        <taxon>Actinomycetota</taxon>
        <taxon>Actinomycetes</taxon>
        <taxon>Micrococcales</taxon>
        <taxon>Luteimicrobium</taxon>
    </lineage>
</organism>
<feature type="region of interest" description="Disordered" evidence="1">
    <location>
        <begin position="258"/>
        <end position="298"/>
    </location>
</feature>
<feature type="compositionally biased region" description="Basic residues" evidence="1">
    <location>
        <begin position="289"/>
        <end position="298"/>
    </location>
</feature>
<gene>
    <name evidence="3" type="ORF">GCM10025864_39660</name>
</gene>
<evidence type="ECO:0000313" key="4">
    <source>
        <dbReference type="Proteomes" id="UP001157091"/>
    </source>
</evidence>
<dbReference type="Pfam" id="PF16466">
    <property type="entry name" value="DUF5047"/>
    <property type="match status" value="1"/>
</dbReference>
<sequence length="298" mass="32017">MWPLPDGYGDVLTSSHGLQVFVDVWKGGVRLTPNGLPITGGTITVDRTQSTRRSVSLTVPPFLRTGTYKKAPALPSAPGDVLGHFGQELRVTHALVTPSGAILPVPVGRFRIDEGAGSDLGLTEVTVTGVSREAYVVEDTFSAPRTFSGPSGVAIIRQLILETLPSAEVAVLTRRDRRVTPTTWDDRWTAIQELATSLSVQVYADPMGRFVITDLPTMQTPPVWRFQPKAGGSLLDASRTSSRQGVFNRWVVQGATPDGATAPIQGSLRTTWPVPRPGTATRMPGSSGRPRRPCRCPA</sequence>
<evidence type="ECO:0000256" key="1">
    <source>
        <dbReference type="SAM" id="MobiDB-lite"/>
    </source>
</evidence>
<name>A0ABQ6I7K2_9MICO</name>
<evidence type="ECO:0000259" key="2">
    <source>
        <dbReference type="Pfam" id="PF16466"/>
    </source>
</evidence>
<accession>A0ABQ6I7K2</accession>
<evidence type="ECO:0000313" key="3">
    <source>
        <dbReference type="EMBL" id="GMA26207.1"/>
    </source>
</evidence>
<dbReference type="EMBL" id="BSUK01000001">
    <property type="protein sequence ID" value="GMA26207.1"/>
    <property type="molecule type" value="Genomic_DNA"/>
</dbReference>
<dbReference type="Proteomes" id="UP001157091">
    <property type="component" value="Unassembled WGS sequence"/>
</dbReference>
<reference evidence="4" key="1">
    <citation type="journal article" date="2019" name="Int. J. Syst. Evol. Microbiol.">
        <title>The Global Catalogue of Microorganisms (GCM) 10K type strain sequencing project: providing services to taxonomists for standard genome sequencing and annotation.</title>
        <authorList>
            <consortium name="The Broad Institute Genomics Platform"/>
            <consortium name="The Broad Institute Genome Sequencing Center for Infectious Disease"/>
            <person name="Wu L."/>
            <person name="Ma J."/>
        </authorList>
    </citation>
    <scope>NUCLEOTIDE SEQUENCE [LARGE SCALE GENOMIC DNA]</scope>
    <source>
        <strain evidence="4">NBRC 106348</strain>
    </source>
</reference>